<evidence type="ECO:0000259" key="3">
    <source>
        <dbReference type="Pfam" id="PF22939"/>
    </source>
</evidence>
<evidence type="ECO:0000313" key="6">
    <source>
        <dbReference type="Proteomes" id="UP000759537"/>
    </source>
</evidence>
<reference evidence="5" key="1">
    <citation type="submission" date="2019-10" db="EMBL/GenBank/DDBJ databases">
        <authorList>
            <consortium name="DOE Joint Genome Institute"/>
            <person name="Kuo A."/>
            <person name="Miyauchi S."/>
            <person name="Kiss E."/>
            <person name="Drula E."/>
            <person name="Kohler A."/>
            <person name="Sanchez-Garcia M."/>
            <person name="Andreopoulos B."/>
            <person name="Barry K.W."/>
            <person name="Bonito G."/>
            <person name="Buee M."/>
            <person name="Carver A."/>
            <person name="Chen C."/>
            <person name="Cichocki N."/>
            <person name="Clum A."/>
            <person name="Culley D."/>
            <person name="Crous P.W."/>
            <person name="Fauchery L."/>
            <person name="Girlanda M."/>
            <person name="Hayes R."/>
            <person name="Keri Z."/>
            <person name="LaButti K."/>
            <person name="Lipzen A."/>
            <person name="Lombard V."/>
            <person name="Magnuson J."/>
            <person name="Maillard F."/>
            <person name="Morin E."/>
            <person name="Murat C."/>
            <person name="Nolan M."/>
            <person name="Ohm R."/>
            <person name="Pangilinan J."/>
            <person name="Pereira M."/>
            <person name="Perotto S."/>
            <person name="Peter M."/>
            <person name="Riley R."/>
            <person name="Sitrit Y."/>
            <person name="Stielow B."/>
            <person name="Szollosi G."/>
            <person name="Zifcakova L."/>
            <person name="Stursova M."/>
            <person name="Spatafora J.W."/>
            <person name="Tedersoo L."/>
            <person name="Vaario L.-M."/>
            <person name="Yamada A."/>
            <person name="Yan M."/>
            <person name="Wang P."/>
            <person name="Xu J."/>
            <person name="Bruns T."/>
            <person name="Baldrian P."/>
            <person name="Vilgalys R."/>
            <person name="Henrissat B."/>
            <person name="Grigoriev I.V."/>
            <person name="Hibbett D."/>
            <person name="Nagy L.G."/>
            <person name="Martin F.M."/>
        </authorList>
    </citation>
    <scope>NUCLEOTIDE SEQUENCE</scope>
    <source>
        <strain evidence="5">Prilba</strain>
    </source>
</reference>
<gene>
    <name evidence="5" type="ORF">DFH94DRAFT_806388</name>
</gene>
<evidence type="ECO:0000256" key="1">
    <source>
        <dbReference type="ARBA" id="ARBA00022737"/>
    </source>
</evidence>
<feature type="domain" description="GPI inositol-deacylase winged helix" evidence="3">
    <location>
        <begin position="549"/>
        <end position="634"/>
    </location>
</feature>
<dbReference type="Gene3D" id="3.40.50.300">
    <property type="entry name" value="P-loop containing nucleotide triphosphate hydrolases"/>
    <property type="match status" value="1"/>
</dbReference>
<dbReference type="Pfam" id="PF24883">
    <property type="entry name" value="NPHP3_N"/>
    <property type="match status" value="1"/>
</dbReference>
<dbReference type="SUPFAM" id="SSF52540">
    <property type="entry name" value="P-loop containing nucleoside triphosphate hydrolases"/>
    <property type="match status" value="1"/>
</dbReference>
<dbReference type="PANTHER" id="PTHR10039:SF16">
    <property type="entry name" value="GPI INOSITOL-DEACYLASE"/>
    <property type="match status" value="1"/>
</dbReference>
<dbReference type="EMBL" id="WHVB01000017">
    <property type="protein sequence ID" value="KAF8474491.1"/>
    <property type="molecule type" value="Genomic_DNA"/>
</dbReference>
<keyword evidence="6" id="KW-1185">Reference proteome</keyword>
<proteinExistence type="predicted"/>
<evidence type="ECO:0008006" key="7">
    <source>
        <dbReference type="Google" id="ProtNLM"/>
    </source>
</evidence>
<dbReference type="PANTHER" id="PTHR10039">
    <property type="entry name" value="AMELOGENIN"/>
    <property type="match status" value="1"/>
</dbReference>
<dbReference type="AlphaFoldDB" id="A0A9P5K033"/>
<dbReference type="Pfam" id="PF17109">
    <property type="entry name" value="Goodbye"/>
    <property type="match status" value="1"/>
</dbReference>
<reference evidence="5" key="2">
    <citation type="journal article" date="2020" name="Nat. Commun.">
        <title>Large-scale genome sequencing of mycorrhizal fungi provides insights into the early evolution of symbiotic traits.</title>
        <authorList>
            <person name="Miyauchi S."/>
            <person name="Kiss E."/>
            <person name="Kuo A."/>
            <person name="Drula E."/>
            <person name="Kohler A."/>
            <person name="Sanchez-Garcia M."/>
            <person name="Morin E."/>
            <person name="Andreopoulos B."/>
            <person name="Barry K.W."/>
            <person name="Bonito G."/>
            <person name="Buee M."/>
            <person name="Carver A."/>
            <person name="Chen C."/>
            <person name="Cichocki N."/>
            <person name="Clum A."/>
            <person name="Culley D."/>
            <person name="Crous P.W."/>
            <person name="Fauchery L."/>
            <person name="Girlanda M."/>
            <person name="Hayes R.D."/>
            <person name="Keri Z."/>
            <person name="LaButti K."/>
            <person name="Lipzen A."/>
            <person name="Lombard V."/>
            <person name="Magnuson J."/>
            <person name="Maillard F."/>
            <person name="Murat C."/>
            <person name="Nolan M."/>
            <person name="Ohm R.A."/>
            <person name="Pangilinan J."/>
            <person name="Pereira M.F."/>
            <person name="Perotto S."/>
            <person name="Peter M."/>
            <person name="Pfister S."/>
            <person name="Riley R."/>
            <person name="Sitrit Y."/>
            <person name="Stielow J.B."/>
            <person name="Szollosi G."/>
            <person name="Zifcakova L."/>
            <person name="Stursova M."/>
            <person name="Spatafora J.W."/>
            <person name="Tedersoo L."/>
            <person name="Vaario L.M."/>
            <person name="Yamada A."/>
            <person name="Yan M."/>
            <person name="Wang P."/>
            <person name="Xu J."/>
            <person name="Bruns T."/>
            <person name="Baldrian P."/>
            <person name="Vilgalys R."/>
            <person name="Dunand C."/>
            <person name="Henrissat B."/>
            <person name="Grigoriev I.V."/>
            <person name="Hibbett D."/>
            <person name="Nagy L.G."/>
            <person name="Martin F.M."/>
        </authorList>
    </citation>
    <scope>NUCLEOTIDE SEQUENCE</scope>
    <source>
        <strain evidence="5">Prilba</strain>
    </source>
</reference>
<dbReference type="InterPro" id="IPR056884">
    <property type="entry name" value="NPHP3-like_N"/>
</dbReference>
<dbReference type="Proteomes" id="UP000759537">
    <property type="component" value="Unassembled WGS sequence"/>
</dbReference>
<name>A0A9P5K033_9AGAM</name>
<organism evidence="5 6">
    <name type="scientific">Russula ochroleuca</name>
    <dbReference type="NCBI Taxonomy" id="152965"/>
    <lineage>
        <taxon>Eukaryota</taxon>
        <taxon>Fungi</taxon>
        <taxon>Dikarya</taxon>
        <taxon>Basidiomycota</taxon>
        <taxon>Agaricomycotina</taxon>
        <taxon>Agaricomycetes</taxon>
        <taxon>Russulales</taxon>
        <taxon>Russulaceae</taxon>
        <taxon>Russula</taxon>
    </lineage>
</organism>
<feature type="domain" description="Fungal STAND N-terminal Goodbye" evidence="2">
    <location>
        <begin position="19"/>
        <end position="142"/>
    </location>
</feature>
<accession>A0A9P5K033</accession>
<dbReference type="Pfam" id="PF22939">
    <property type="entry name" value="WHD_GPIID"/>
    <property type="match status" value="1"/>
</dbReference>
<dbReference type="InterPro" id="IPR054471">
    <property type="entry name" value="GPIID_WHD"/>
</dbReference>
<sequence length="756" mass="85749">MSHSHPTASSSNNFQLIINDALNSYKKRTKKDLLSHPLANQLQTCNSPADILAVLHQQVQGLDQSQSAGDRWTRWLDPMVNVLCTLNETLGEGVSLVFSPAKVIFAGVGVLLLAAKDVRKGRDTLVDVFERIEGFFQRLEIYAEVRPTTEMMNTFVQIMVEILSILGIATKEIKEGRLKKYWKRLIGRTDMEDALKRLDKLTQEEARVAVAENLKVTHTVDERVEEVADTVVAIECSSSSKLISTDFRALHIISETQLRENILKWLSPPDPSTNHNIAYDTHHKKTATWFFQGSIFCKWKSKPLLLWIHGKPGSGKSILSSTIIQDIKALCEAGEASMAYFYFDFQNMSKQGLHDLVTSLLTQFSACLSLCCDILSKLYSVHDSRNEQPSDVALIKCLKDMLTLPDQLPIYIIMDTLDESLDTSGIPSARERVLQLLKELVDLRCLNLHICVTSRPKINIQDVIDYVRSIVYSDSEPIMQRWKKEDKDLVIAKLSERVDRMFRWVFCQLEILRHSFPPSVQHILEELPESLDETYECVLREIKKPNQGHAQHLLQCLVVAIWPLCVEELAEILVVNFKDASGIPMLKPSWRWEDQEQALLTSCSSLIAIVDTGHSRVVQFSHFLVKEFLTSTRLTTSSQDISHYHIVLGPAHTILAQACMSILLREDNLIEDSNVERRSPLVEYAAEHWVGHAQCKDVASPIKGVASLFDLDKPYFAAWCQLHDIDSNPNDSVFYEFTLEPKSAANCHRCLHDDNV</sequence>
<dbReference type="OrthoDB" id="7464126at2759"/>
<protein>
    <recommendedName>
        <fullName evidence="7">NACHT domain-containing protein</fullName>
    </recommendedName>
</protein>
<evidence type="ECO:0000259" key="4">
    <source>
        <dbReference type="Pfam" id="PF24883"/>
    </source>
</evidence>
<keyword evidence="1" id="KW-0677">Repeat</keyword>
<comment type="caution">
    <text evidence="5">The sequence shown here is derived from an EMBL/GenBank/DDBJ whole genome shotgun (WGS) entry which is preliminary data.</text>
</comment>
<feature type="domain" description="Nephrocystin 3-like N-terminal" evidence="4">
    <location>
        <begin position="286"/>
        <end position="455"/>
    </location>
</feature>
<dbReference type="InterPro" id="IPR027417">
    <property type="entry name" value="P-loop_NTPase"/>
</dbReference>
<evidence type="ECO:0000259" key="2">
    <source>
        <dbReference type="Pfam" id="PF17109"/>
    </source>
</evidence>
<dbReference type="InterPro" id="IPR031350">
    <property type="entry name" value="Goodbye_dom"/>
</dbReference>
<evidence type="ECO:0000313" key="5">
    <source>
        <dbReference type="EMBL" id="KAF8474491.1"/>
    </source>
</evidence>